<feature type="domain" description="Major facilitator superfamily (MFS) profile" evidence="5">
    <location>
        <begin position="1"/>
        <end position="393"/>
    </location>
</feature>
<feature type="transmembrane region" description="Helical" evidence="4">
    <location>
        <begin position="7"/>
        <end position="32"/>
    </location>
</feature>
<feature type="transmembrane region" description="Helical" evidence="4">
    <location>
        <begin position="279"/>
        <end position="298"/>
    </location>
</feature>
<dbReference type="PROSITE" id="PS50850">
    <property type="entry name" value="MFS"/>
    <property type="match status" value="1"/>
</dbReference>
<dbReference type="RefSeq" id="WP_126008728.1">
    <property type="nucleotide sequence ID" value="NZ_CP032509.1"/>
</dbReference>
<keyword evidence="1 4" id="KW-0812">Transmembrane</keyword>
<keyword evidence="3 4" id="KW-0472">Membrane</keyword>
<name>A0A3S9B225_9HYPH</name>
<dbReference type="EMBL" id="CP032509">
    <property type="protein sequence ID" value="AZN70952.1"/>
    <property type="molecule type" value="Genomic_DNA"/>
</dbReference>
<feature type="transmembrane region" description="Helical" evidence="4">
    <location>
        <begin position="369"/>
        <end position="388"/>
    </location>
</feature>
<evidence type="ECO:0000259" key="5">
    <source>
        <dbReference type="PROSITE" id="PS50850"/>
    </source>
</evidence>
<sequence length="397" mass="41737">MHRTDTWAIAAIAVAQTLIWCGTFYAFPALFVHFEADFGWSKPALTGALTLAIVASALVSPLVGRLIDRGIGPLVLTGSILLGGLTMLTLSQVQTLWQFYLAWAVIGIAMGGGLYEPTFAFMTRAIGPTATRAITLVTLVAGFAGTLSFPLGHYVSEAASWRVAAMTYAGLIILIAAPLMWLGARHFETGFRRTTTSSAPEGLHHGSAHLRSATFWLLAAGFTLIAINHGVILNHILPLLRERGFDASSAVFAASMIGPMQVVGRIAMMLTAHRTSNRAIVLACFSGITLATLALIAAAAVPPFVAGFVLLQGACFGVMSIAKPAITRESMGATNFGAVAGALAAPYLLGIAVAPFFGSLVWEFGGYDTVLIIILLAAIAGGVCVYLATRRMAPRRT</sequence>
<protein>
    <submittedName>
        <fullName evidence="6">MFS transporter</fullName>
    </submittedName>
</protein>
<dbReference type="PANTHER" id="PTHR11360">
    <property type="entry name" value="MONOCARBOXYLATE TRANSPORTER"/>
    <property type="match status" value="1"/>
</dbReference>
<feature type="transmembrane region" description="Helical" evidence="4">
    <location>
        <begin position="249"/>
        <end position="267"/>
    </location>
</feature>
<dbReference type="Gene3D" id="1.20.1250.20">
    <property type="entry name" value="MFS general substrate transporter like domains"/>
    <property type="match status" value="1"/>
</dbReference>
<proteinExistence type="predicted"/>
<feature type="transmembrane region" description="Helical" evidence="4">
    <location>
        <begin position="161"/>
        <end position="184"/>
    </location>
</feature>
<feature type="transmembrane region" description="Helical" evidence="4">
    <location>
        <begin position="71"/>
        <end position="90"/>
    </location>
</feature>
<feature type="transmembrane region" description="Helical" evidence="4">
    <location>
        <begin position="334"/>
        <end position="357"/>
    </location>
</feature>
<evidence type="ECO:0000256" key="4">
    <source>
        <dbReference type="SAM" id="Phobius"/>
    </source>
</evidence>
<accession>A0A3S9B225</accession>
<feature type="transmembrane region" description="Helical" evidence="4">
    <location>
        <begin position="44"/>
        <end position="64"/>
    </location>
</feature>
<evidence type="ECO:0000256" key="1">
    <source>
        <dbReference type="ARBA" id="ARBA00022692"/>
    </source>
</evidence>
<evidence type="ECO:0000256" key="3">
    <source>
        <dbReference type="ARBA" id="ARBA00023136"/>
    </source>
</evidence>
<keyword evidence="2 4" id="KW-1133">Transmembrane helix</keyword>
<feature type="transmembrane region" description="Helical" evidence="4">
    <location>
        <begin position="96"/>
        <end position="115"/>
    </location>
</feature>
<dbReference type="AlphaFoldDB" id="A0A3S9B225"/>
<reference evidence="6 7" key="1">
    <citation type="submission" date="2018-09" db="EMBL/GenBank/DDBJ databases">
        <title>Marinorhizobium profundi gen. nov., sp. nov., isolated from a deep-sea sediment sample from the New Britain Trench and proposal of Marinorhizobiaceae fam. nov. in the order Rhizobiales of the class Alphaproteobacteria.</title>
        <authorList>
            <person name="Cao J."/>
        </authorList>
    </citation>
    <scope>NUCLEOTIDE SEQUENCE [LARGE SCALE GENOMIC DNA]</scope>
    <source>
        <strain evidence="6 7">WS11</strain>
    </source>
</reference>
<dbReference type="KEGG" id="abaw:D5400_06380"/>
<dbReference type="InterPro" id="IPR011701">
    <property type="entry name" value="MFS"/>
</dbReference>
<feature type="transmembrane region" description="Helical" evidence="4">
    <location>
        <begin position="215"/>
        <end position="237"/>
    </location>
</feature>
<dbReference type="InterPro" id="IPR020846">
    <property type="entry name" value="MFS_dom"/>
</dbReference>
<evidence type="ECO:0000256" key="2">
    <source>
        <dbReference type="ARBA" id="ARBA00022989"/>
    </source>
</evidence>
<dbReference type="PANTHER" id="PTHR11360:SF290">
    <property type="entry name" value="MONOCARBOXYLATE MFS PERMEASE"/>
    <property type="match status" value="1"/>
</dbReference>
<dbReference type="GO" id="GO:0022857">
    <property type="term" value="F:transmembrane transporter activity"/>
    <property type="evidence" value="ECO:0007669"/>
    <property type="project" value="InterPro"/>
</dbReference>
<feature type="transmembrane region" description="Helical" evidence="4">
    <location>
        <begin position="136"/>
        <end position="155"/>
    </location>
</feature>
<dbReference type="InterPro" id="IPR050327">
    <property type="entry name" value="Proton-linked_MCT"/>
</dbReference>
<dbReference type="InterPro" id="IPR036259">
    <property type="entry name" value="MFS_trans_sf"/>
</dbReference>
<organism evidence="6 7">
    <name type="scientific">Georhizobium profundi</name>
    <dbReference type="NCBI Taxonomy" id="2341112"/>
    <lineage>
        <taxon>Bacteria</taxon>
        <taxon>Pseudomonadati</taxon>
        <taxon>Pseudomonadota</taxon>
        <taxon>Alphaproteobacteria</taxon>
        <taxon>Hyphomicrobiales</taxon>
        <taxon>Rhizobiaceae</taxon>
        <taxon>Georhizobium</taxon>
    </lineage>
</organism>
<evidence type="ECO:0000313" key="6">
    <source>
        <dbReference type="EMBL" id="AZN70952.1"/>
    </source>
</evidence>
<dbReference type="Proteomes" id="UP000268192">
    <property type="component" value="Chromosome"/>
</dbReference>
<gene>
    <name evidence="6" type="ORF">D5400_06380</name>
</gene>
<evidence type="ECO:0000313" key="7">
    <source>
        <dbReference type="Proteomes" id="UP000268192"/>
    </source>
</evidence>
<keyword evidence="7" id="KW-1185">Reference proteome</keyword>
<feature type="transmembrane region" description="Helical" evidence="4">
    <location>
        <begin position="304"/>
        <end position="322"/>
    </location>
</feature>
<dbReference type="SUPFAM" id="SSF103473">
    <property type="entry name" value="MFS general substrate transporter"/>
    <property type="match status" value="1"/>
</dbReference>
<dbReference type="OrthoDB" id="7200137at2"/>
<dbReference type="Pfam" id="PF07690">
    <property type="entry name" value="MFS_1"/>
    <property type="match status" value="1"/>
</dbReference>